<name>A0A8C6ZT82_NOTPE</name>
<reference evidence="6" key="1">
    <citation type="submission" date="2025-08" db="UniProtKB">
        <authorList>
            <consortium name="Ensembl"/>
        </authorList>
    </citation>
    <scope>IDENTIFICATION</scope>
</reference>
<protein>
    <submittedName>
        <fullName evidence="6">GLIPR1-like protein 1</fullName>
    </submittedName>
</protein>
<dbReference type="AlphaFoldDB" id="A0A8C6ZT82"/>
<dbReference type="SMART" id="SM00198">
    <property type="entry name" value="SCP"/>
    <property type="match status" value="1"/>
</dbReference>
<dbReference type="Ensembl" id="ENSNPET00000019221.1">
    <property type="protein sequence ID" value="ENSNPEP00000018744.1"/>
    <property type="gene ID" value="ENSNPEG00000013937.1"/>
</dbReference>
<dbReference type="Pfam" id="PF00188">
    <property type="entry name" value="CAP"/>
    <property type="match status" value="1"/>
</dbReference>
<dbReference type="FunFam" id="3.40.33.10:FF:000008">
    <property type="entry name" value="GLI pathogenesis-related 1 (Glioma)"/>
    <property type="match status" value="1"/>
</dbReference>
<evidence type="ECO:0000256" key="3">
    <source>
        <dbReference type="ARBA" id="ARBA00022729"/>
    </source>
</evidence>
<comment type="similarity">
    <text evidence="2">Belongs to the CRISP family.</text>
</comment>
<dbReference type="SUPFAM" id="SSF55797">
    <property type="entry name" value="PR-1-like"/>
    <property type="match status" value="1"/>
</dbReference>
<evidence type="ECO:0000313" key="7">
    <source>
        <dbReference type="Proteomes" id="UP000694420"/>
    </source>
</evidence>
<dbReference type="CDD" id="cd05385">
    <property type="entry name" value="CAP_GLIPR1-like"/>
    <property type="match status" value="1"/>
</dbReference>
<dbReference type="InterPro" id="IPR014044">
    <property type="entry name" value="CAP_dom"/>
</dbReference>
<dbReference type="InterPro" id="IPR018244">
    <property type="entry name" value="Allrgn_V5/Tpx1_CS"/>
</dbReference>
<dbReference type="InterPro" id="IPR001283">
    <property type="entry name" value="CRISP-related"/>
</dbReference>
<accession>A0A8C6ZT82</accession>
<dbReference type="GO" id="GO:0005576">
    <property type="term" value="C:extracellular region"/>
    <property type="evidence" value="ECO:0007669"/>
    <property type="project" value="InterPro"/>
</dbReference>
<reference evidence="6" key="2">
    <citation type="submission" date="2025-09" db="UniProtKB">
        <authorList>
            <consortium name="Ensembl"/>
        </authorList>
    </citation>
    <scope>IDENTIFICATION</scope>
</reference>
<gene>
    <name evidence="6" type="primary">LOC112946641</name>
</gene>
<organism evidence="6 7">
    <name type="scientific">Nothoprocta perdicaria</name>
    <name type="common">Chilean tinamou</name>
    <name type="synonym">Crypturus perdicarius</name>
    <dbReference type="NCBI Taxonomy" id="30464"/>
    <lineage>
        <taxon>Eukaryota</taxon>
        <taxon>Metazoa</taxon>
        <taxon>Chordata</taxon>
        <taxon>Craniata</taxon>
        <taxon>Vertebrata</taxon>
        <taxon>Euteleostomi</taxon>
        <taxon>Archelosauria</taxon>
        <taxon>Archosauria</taxon>
        <taxon>Dinosauria</taxon>
        <taxon>Saurischia</taxon>
        <taxon>Theropoda</taxon>
        <taxon>Coelurosauria</taxon>
        <taxon>Aves</taxon>
        <taxon>Palaeognathae</taxon>
        <taxon>Tinamiformes</taxon>
        <taxon>Tinamidae</taxon>
        <taxon>Nothoprocta</taxon>
    </lineage>
</organism>
<dbReference type="GO" id="GO:0016020">
    <property type="term" value="C:membrane"/>
    <property type="evidence" value="ECO:0007669"/>
    <property type="project" value="UniProtKB-SubCell"/>
</dbReference>
<evidence type="ECO:0000256" key="2">
    <source>
        <dbReference type="ARBA" id="ARBA00009923"/>
    </source>
</evidence>
<feature type="domain" description="SCP" evidence="5">
    <location>
        <begin position="81"/>
        <end position="229"/>
    </location>
</feature>
<dbReference type="InterPro" id="IPR035940">
    <property type="entry name" value="CAP_sf"/>
</dbReference>
<dbReference type="InterPro" id="IPR034121">
    <property type="entry name" value="SCP_GLIPR-1-like"/>
</dbReference>
<keyword evidence="7" id="KW-1185">Reference proteome</keyword>
<dbReference type="Gene3D" id="3.40.33.10">
    <property type="entry name" value="CAP"/>
    <property type="match status" value="1"/>
</dbReference>
<dbReference type="PRINTS" id="PR00837">
    <property type="entry name" value="V5TPXLIKE"/>
</dbReference>
<dbReference type="PANTHER" id="PTHR10334">
    <property type="entry name" value="CYSTEINE-RICH SECRETORY PROTEIN-RELATED"/>
    <property type="match status" value="1"/>
</dbReference>
<evidence type="ECO:0000313" key="6">
    <source>
        <dbReference type="Ensembl" id="ENSNPEP00000018744.1"/>
    </source>
</evidence>
<evidence type="ECO:0000256" key="1">
    <source>
        <dbReference type="ARBA" id="ARBA00004370"/>
    </source>
</evidence>
<dbReference type="Proteomes" id="UP000694420">
    <property type="component" value="Unplaced"/>
</dbReference>
<proteinExistence type="inferred from homology"/>
<sequence length="278" mass="31822">MAAEQNPSHPKRPPLGQGSAWGSHHLHGSFWKQHPSLRHPPALCARPLGAMRWWVALLALWPALGTTDGKRPVFPSIADKAFIEECVRSHNDYRAKVAPPASNMRYMTWDAALARTARAWAHKCRFEHNVYLEKKYQCHPNFTTLGENIWVGSHHIFTPTGAVRSWYNEVNFYTFETRKCTKICGHYTQVVWDNSYKVGCAVVFCNKAGGIKNAALFVCDYAPGGNFPRRPYTKGAPCSKCAKEDTCENKLCRNPQRDKIIRTYYIIRLLFKLPTYYR</sequence>
<evidence type="ECO:0000259" key="5">
    <source>
        <dbReference type="SMART" id="SM00198"/>
    </source>
</evidence>
<comment type="subcellular location">
    <subcellularLocation>
        <location evidence="1">Membrane</location>
    </subcellularLocation>
</comment>
<keyword evidence="3" id="KW-0732">Signal</keyword>
<dbReference type="PROSITE" id="PS01009">
    <property type="entry name" value="CRISP_1"/>
    <property type="match status" value="1"/>
</dbReference>
<keyword evidence="4" id="KW-0472">Membrane</keyword>
<evidence type="ECO:0000256" key="4">
    <source>
        <dbReference type="ARBA" id="ARBA00023136"/>
    </source>
</evidence>